<gene>
    <name evidence="8" type="ORF">GDZ32_03820</name>
</gene>
<keyword evidence="3" id="KW-0540">Nuclease</keyword>
<comment type="similarity">
    <text evidence="1">Belongs to the HicA mRNA interferase family.</text>
</comment>
<evidence type="ECO:0000256" key="3">
    <source>
        <dbReference type="ARBA" id="ARBA00022722"/>
    </source>
</evidence>
<organism evidence="8 9">
    <name type="scientific">Lactobacillus helveticus</name>
    <name type="common">Lactobacillus suntoryeus</name>
    <dbReference type="NCBI Taxonomy" id="1587"/>
    <lineage>
        <taxon>Bacteria</taxon>
        <taxon>Bacillati</taxon>
        <taxon>Bacillota</taxon>
        <taxon>Bacilli</taxon>
        <taxon>Lactobacillales</taxon>
        <taxon>Lactobacillaceae</taxon>
        <taxon>Lactobacillus</taxon>
    </lineage>
</organism>
<evidence type="ECO:0000256" key="5">
    <source>
        <dbReference type="ARBA" id="ARBA00022801"/>
    </source>
</evidence>
<keyword evidence="5" id="KW-0378">Hydrolase</keyword>
<keyword evidence="4" id="KW-0255">Endonuclease</keyword>
<dbReference type="Gene3D" id="3.30.920.30">
    <property type="entry name" value="Hypothetical protein"/>
    <property type="match status" value="1"/>
</dbReference>
<proteinExistence type="inferred from homology"/>
<evidence type="ECO:0000256" key="6">
    <source>
        <dbReference type="ARBA" id="ARBA00022884"/>
    </source>
</evidence>
<evidence type="ECO:0000256" key="4">
    <source>
        <dbReference type="ARBA" id="ARBA00022759"/>
    </source>
</evidence>
<dbReference type="EMBL" id="WHOE01000023">
    <property type="protein sequence ID" value="MPW14148.1"/>
    <property type="molecule type" value="Genomic_DNA"/>
</dbReference>
<evidence type="ECO:0000313" key="9">
    <source>
        <dbReference type="Proteomes" id="UP000430466"/>
    </source>
</evidence>
<dbReference type="RefSeq" id="WP_152723699.1">
    <property type="nucleotide sequence ID" value="NZ_JAFIWI010000084.1"/>
</dbReference>
<keyword evidence="6" id="KW-0694">RNA-binding</keyword>
<name>A0A6A7K0V4_LACHE</name>
<evidence type="ECO:0000256" key="2">
    <source>
        <dbReference type="ARBA" id="ARBA00022649"/>
    </source>
</evidence>
<dbReference type="Proteomes" id="UP000430466">
    <property type="component" value="Unassembled WGS sequence"/>
</dbReference>
<accession>A0A6A7K0V4</accession>
<dbReference type="InterPro" id="IPR012933">
    <property type="entry name" value="HicA_mRNA_interferase"/>
</dbReference>
<protein>
    <submittedName>
        <fullName evidence="8">Addiction module toxin, HicA family</fullName>
    </submittedName>
</protein>
<dbReference type="GO" id="GO:0004519">
    <property type="term" value="F:endonuclease activity"/>
    <property type="evidence" value="ECO:0007669"/>
    <property type="project" value="UniProtKB-KW"/>
</dbReference>
<evidence type="ECO:0000256" key="1">
    <source>
        <dbReference type="ARBA" id="ARBA00006620"/>
    </source>
</evidence>
<evidence type="ECO:0000256" key="7">
    <source>
        <dbReference type="ARBA" id="ARBA00023016"/>
    </source>
</evidence>
<reference evidence="8 9" key="1">
    <citation type="submission" date="2019-10" db="EMBL/GenBank/DDBJ databases">
        <title>Draft genome sequences of Lactobacillus strains.</title>
        <authorList>
            <person name="Cho G.-S."/>
            <person name="Fagbemigun O."/>
            <person name="Brinks E."/>
            <person name="Franz C.M.A.P."/>
        </authorList>
    </citation>
    <scope>NUCLEOTIDE SEQUENCE [LARGE SCALE GENOMIC DNA]</scope>
    <source>
        <strain evidence="8 9">313</strain>
    </source>
</reference>
<dbReference type="GO" id="GO:0003729">
    <property type="term" value="F:mRNA binding"/>
    <property type="evidence" value="ECO:0007669"/>
    <property type="project" value="InterPro"/>
</dbReference>
<dbReference type="GO" id="GO:0016787">
    <property type="term" value="F:hydrolase activity"/>
    <property type="evidence" value="ECO:0007669"/>
    <property type="project" value="UniProtKB-KW"/>
</dbReference>
<sequence length="59" mass="7058">MVKRRDALKILKKNGWWLDRHGTNHDVYTDGHHSEPIPRHGDMNKITWLKIMKRNNLKG</sequence>
<comment type="caution">
    <text evidence="8">The sequence shown here is derived from an EMBL/GenBank/DDBJ whole genome shotgun (WGS) entry which is preliminary data.</text>
</comment>
<keyword evidence="7" id="KW-0346">Stress response</keyword>
<dbReference type="AlphaFoldDB" id="A0A6A7K0V4"/>
<dbReference type="Pfam" id="PF07927">
    <property type="entry name" value="HicA_toxin"/>
    <property type="match status" value="1"/>
</dbReference>
<dbReference type="SUPFAM" id="SSF54786">
    <property type="entry name" value="YcfA/nrd intein domain"/>
    <property type="match status" value="1"/>
</dbReference>
<dbReference type="InterPro" id="IPR038570">
    <property type="entry name" value="HicA_sf"/>
</dbReference>
<keyword evidence="2" id="KW-1277">Toxin-antitoxin system</keyword>
<evidence type="ECO:0000313" key="8">
    <source>
        <dbReference type="EMBL" id="MPW14148.1"/>
    </source>
</evidence>